<feature type="compositionally biased region" description="Basic and acidic residues" evidence="1">
    <location>
        <begin position="816"/>
        <end position="826"/>
    </location>
</feature>
<accession>A0A9P0AUX4</accession>
<dbReference type="AlphaFoldDB" id="A0A9P0AUX4"/>
<proteinExistence type="predicted"/>
<name>A0A9P0AUX4_BRAAE</name>
<feature type="region of interest" description="Disordered" evidence="1">
    <location>
        <begin position="627"/>
        <end position="647"/>
    </location>
</feature>
<feature type="compositionally biased region" description="Basic and acidic residues" evidence="1">
    <location>
        <begin position="93"/>
        <end position="103"/>
    </location>
</feature>
<evidence type="ECO:0000256" key="1">
    <source>
        <dbReference type="SAM" id="MobiDB-lite"/>
    </source>
</evidence>
<feature type="region of interest" description="Disordered" evidence="1">
    <location>
        <begin position="847"/>
        <end position="925"/>
    </location>
</feature>
<gene>
    <name evidence="2" type="ORF">MELIAE_LOCUS1721</name>
</gene>
<evidence type="ECO:0000313" key="3">
    <source>
        <dbReference type="Proteomes" id="UP001154078"/>
    </source>
</evidence>
<dbReference type="Proteomes" id="UP001154078">
    <property type="component" value="Chromosome 1"/>
</dbReference>
<sequence>MSEDKEMGTAINGETAVVPESPKPLAFTIDFGGEKKVDPQKQQNILERIQKRHKRGQSMSKIEDKTMNCTPKHPLTGNLPRKSSFQSEGYFSSDEKTERAKSAIKRSDLTLQLKNVAMDQRMTQSFPSTELSSIISPEVELKDISSPELDLVSPFSPRFTSEVMATASSSESEVIVISDENFVNGGEFDFDQSDTASDAGTYTLDAENYSEEQKERMSIDREFKIETMSVQQKTEAYIKSLAEAREKKVSALTIREHDVVKAVQMLKMNEEHLLRRNFLPPPSPKPKTLSPIMSPTQNLSITQTIEDKQLNNSSENDSLNNTYTRIMFPSPKAKNGGLVDSGSVISVTSSGAFRSKNDKPKRKCSLSKSEVQVEAFIDDKPVFGELKSTPARNLNQKLTVNIVNVQNIEVGGRLPPPVGGYSGKSSPTKIPSPIHTNRPRSTSSQNVDLSDSSLDTENILRPTQNFINSLQQRLSLESDPDSDFESKYGMQLNNTAHLLNKQRATHIRHNSLDDRAMNISNKLEHFQSKNLQGIDQTYSNVFNQYQHGKVMHKIQNSPNNSPIRRSSSFTTKNQINSATKNTNVLHREVNLCNSPVNLQRIQRSSSTASIKPNLALAQRRCSIEHQKIDRSQFGDTESSSEEDFEKTLQKRRDLGNVASARCNRAFGLRRARADAESSTPEARRKLPQPEARHPERAISMDRKPVKTEVQSRYLMGVSKRASPSPAKEVPKSVAVKLAGGTPQAKKAQQAFARTDSGRFSMRGSPKPPASAQKSLKKDNTGKKCGGTRSNSSLSSREVEFQNWKRRKSYDPMKAAAEGKRKQEMAKQRVTMTQPCGMANGVMTQSYTEANHSQDSSPSHSSSVHRSQSFHGTAALGQLISSEEEEEDLTLSPDEGGLSPPTPSPCEQSPVRNSWKHALLSRNNYH</sequence>
<feature type="region of interest" description="Disordered" evidence="1">
    <location>
        <begin position="669"/>
        <end position="702"/>
    </location>
</feature>
<feature type="compositionally biased region" description="Polar residues" evidence="1">
    <location>
        <begin position="439"/>
        <end position="452"/>
    </location>
</feature>
<keyword evidence="3" id="KW-1185">Reference proteome</keyword>
<reference evidence="2" key="1">
    <citation type="submission" date="2021-12" db="EMBL/GenBank/DDBJ databases">
        <authorList>
            <person name="King R."/>
        </authorList>
    </citation>
    <scope>NUCLEOTIDE SEQUENCE</scope>
</reference>
<protein>
    <submittedName>
        <fullName evidence="2">Uncharacterized protein</fullName>
    </submittedName>
</protein>
<feature type="compositionally biased region" description="Low complexity" evidence="1">
    <location>
        <begin position="852"/>
        <end position="870"/>
    </location>
</feature>
<organism evidence="2 3">
    <name type="scientific">Brassicogethes aeneus</name>
    <name type="common">Rape pollen beetle</name>
    <name type="synonym">Meligethes aeneus</name>
    <dbReference type="NCBI Taxonomy" id="1431903"/>
    <lineage>
        <taxon>Eukaryota</taxon>
        <taxon>Metazoa</taxon>
        <taxon>Ecdysozoa</taxon>
        <taxon>Arthropoda</taxon>
        <taxon>Hexapoda</taxon>
        <taxon>Insecta</taxon>
        <taxon>Pterygota</taxon>
        <taxon>Neoptera</taxon>
        <taxon>Endopterygota</taxon>
        <taxon>Coleoptera</taxon>
        <taxon>Polyphaga</taxon>
        <taxon>Cucujiformia</taxon>
        <taxon>Nitidulidae</taxon>
        <taxon>Meligethinae</taxon>
        <taxon>Brassicogethes</taxon>
    </lineage>
</organism>
<dbReference type="OrthoDB" id="5822793at2759"/>
<feature type="compositionally biased region" description="Basic and acidic residues" evidence="1">
    <location>
        <begin position="690"/>
        <end position="702"/>
    </location>
</feature>
<feature type="region of interest" description="Disordered" evidence="1">
    <location>
        <begin position="739"/>
        <end position="827"/>
    </location>
</feature>
<feature type="region of interest" description="Disordered" evidence="1">
    <location>
        <begin position="50"/>
        <end position="103"/>
    </location>
</feature>
<feature type="region of interest" description="Disordered" evidence="1">
    <location>
        <begin position="411"/>
        <end position="452"/>
    </location>
</feature>
<feature type="region of interest" description="Disordered" evidence="1">
    <location>
        <begin position="1"/>
        <end position="24"/>
    </location>
</feature>
<dbReference type="EMBL" id="OV121132">
    <property type="protein sequence ID" value="CAH0547800.1"/>
    <property type="molecule type" value="Genomic_DNA"/>
</dbReference>
<evidence type="ECO:0000313" key="2">
    <source>
        <dbReference type="EMBL" id="CAH0547800.1"/>
    </source>
</evidence>
<feature type="compositionally biased region" description="Polar residues" evidence="1">
    <location>
        <begin position="81"/>
        <end position="90"/>
    </location>
</feature>